<dbReference type="GO" id="GO:0016780">
    <property type="term" value="F:phosphotransferase activity, for other substituted phosphate groups"/>
    <property type="evidence" value="ECO:0007669"/>
    <property type="project" value="TreeGrafter"/>
</dbReference>
<feature type="transmembrane region" description="Helical" evidence="7">
    <location>
        <begin position="105"/>
        <end position="123"/>
    </location>
</feature>
<sequence length="463" mass="51699">MMHNSHRWRKGLILLGDIVVLYVSLWLMLLVRYQALPSPERWGQHARPFSFVFLVYLSSFAVVGLYQLAIARNSRAFHQALGAAMVAATSIAAVFFYLVRPGITPRLNLLIFVALTALLVTLWRRALNAVLGSALLVRTLILGFTRDAAELARTLAHNPQLGYALAALILDPSEASRRAQLDDTRVPVRICAPHELLAFIDAERIELVIPATDAHLTPALVSALYARGDDRVTVGDLPSMFEAATGKVPVQSVSERWFLAHADIRAKPFYEFAKRAGDLLLSFAALILTLPLAPLIYLTVKLDSRGSGFFTQHRVGRDGKIFLAVKFRSMFWDSGGKGPSTPPVPTDPRITRIGKFLRKTRLDELPQLWNIFKGDMSFVGPRPEQTALADSLSKEIPFYRERLSVKPGLTGWDQISGTYHSASVEDTLEKLQYDLYYIKNRSLMLDFTILLRTIKTVLSAQGR</sequence>
<comment type="caution">
    <text evidence="9">The sequence shown here is derived from an EMBL/GenBank/DDBJ whole genome shotgun (WGS) entry which is preliminary data.</text>
</comment>
<organism evidence="9 10">
    <name type="scientific">Candidatus Uhrbacteria bacterium RIFCSPHIGHO2_12_FULL_54_23</name>
    <dbReference type="NCBI Taxonomy" id="1802397"/>
    <lineage>
        <taxon>Bacteria</taxon>
        <taxon>Candidatus Uhriibacteriota</taxon>
    </lineage>
</organism>
<dbReference type="STRING" id="1802397.A3J43_01705"/>
<dbReference type="PANTHER" id="PTHR30576:SF0">
    <property type="entry name" value="UNDECAPRENYL-PHOSPHATE N-ACETYLGALACTOSAMINYL 1-PHOSPHATE TRANSFERASE-RELATED"/>
    <property type="match status" value="1"/>
</dbReference>
<keyword evidence="5 7" id="KW-1133">Transmembrane helix</keyword>
<dbReference type="GO" id="GO:0016020">
    <property type="term" value="C:membrane"/>
    <property type="evidence" value="ECO:0007669"/>
    <property type="project" value="UniProtKB-SubCell"/>
</dbReference>
<feature type="transmembrane region" description="Helical" evidence="7">
    <location>
        <begin position="49"/>
        <end position="68"/>
    </location>
</feature>
<feature type="domain" description="Bacterial sugar transferase" evidence="8">
    <location>
        <begin position="274"/>
        <end position="458"/>
    </location>
</feature>
<dbReference type="PANTHER" id="PTHR30576">
    <property type="entry name" value="COLANIC BIOSYNTHESIS UDP-GLUCOSE LIPID CARRIER TRANSFERASE"/>
    <property type="match status" value="1"/>
</dbReference>
<dbReference type="InterPro" id="IPR017475">
    <property type="entry name" value="EPS_sugar_tfrase"/>
</dbReference>
<protein>
    <recommendedName>
        <fullName evidence="8">Bacterial sugar transferase domain-containing protein</fullName>
    </recommendedName>
</protein>
<name>A0A1F7UM54_9BACT</name>
<evidence type="ECO:0000256" key="2">
    <source>
        <dbReference type="ARBA" id="ARBA00006464"/>
    </source>
</evidence>
<evidence type="ECO:0000256" key="6">
    <source>
        <dbReference type="ARBA" id="ARBA00023136"/>
    </source>
</evidence>
<evidence type="ECO:0000256" key="1">
    <source>
        <dbReference type="ARBA" id="ARBA00004141"/>
    </source>
</evidence>
<dbReference type="InterPro" id="IPR003362">
    <property type="entry name" value="Bact_transf"/>
</dbReference>
<comment type="subcellular location">
    <subcellularLocation>
        <location evidence="1">Membrane</location>
        <topology evidence="1">Multi-pass membrane protein</topology>
    </subcellularLocation>
</comment>
<evidence type="ECO:0000256" key="5">
    <source>
        <dbReference type="ARBA" id="ARBA00022989"/>
    </source>
</evidence>
<dbReference type="EMBL" id="MGEF01000023">
    <property type="protein sequence ID" value="OGL78854.1"/>
    <property type="molecule type" value="Genomic_DNA"/>
</dbReference>
<evidence type="ECO:0000259" key="8">
    <source>
        <dbReference type="Pfam" id="PF02397"/>
    </source>
</evidence>
<proteinExistence type="inferred from homology"/>
<comment type="similarity">
    <text evidence="2">Belongs to the bacterial sugar transferase family.</text>
</comment>
<feature type="transmembrane region" description="Helical" evidence="7">
    <location>
        <begin position="12"/>
        <end position="29"/>
    </location>
</feature>
<evidence type="ECO:0000313" key="9">
    <source>
        <dbReference type="EMBL" id="OGL78854.1"/>
    </source>
</evidence>
<keyword evidence="6 7" id="KW-0472">Membrane</keyword>
<reference evidence="9 10" key="1">
    <citation type="journal article" date="2016" name="Nat. Commun.">
        <title>Thousands of microbial genomes shed light on interconnected biogeochemical processes in an aquifer system.</title>
        <authorList>
            <person name="Anantharaman K."/>
            <person name="Brown C.T."/>
            <person name="Hug L.A."/>
            <person name="Sharon I."/>
            <person name="Castelle C.J."/>
            <person name="Probst A.J."/>
            <person name="Thomas B.C."/>
            <person name="Singh A."/>
            <person name="Wilkins M.J."/>
            <person name="Karaoz U."/>
            <person name="Brodie E.L."/>
            <person name="Williams K.H."/>
            <person name="Hubbard S.S."/>
            <person name="Banfield J.F."/>
        </authorList>
    </citation>
    <scope>NUCLEOTIDE SEQUENCE [LARGE SCALE GENOMIC DNA]</scope>
</reference>
<feature type="transmembrane region" description="Helical" evidence="7">
    <location>
        <begin position="80"/>
        <end position="99"/>
    </location>
</feature>
<evidence type="ECO:0000256" key="3">
    <source>
        <dbReference type="ARBA" id="ARBA00022679"/>
    </source>
</evidence>
<dbReference type="NCBIfam" id="TIGR03025">
    <property type="entry name" value="EPS_sugtrans"/>
    <property type="match status" value="1"/>
</dbReference>
<feature type="transmembrane region" description="Helical" evidence="7">
    <location>
        <begin position="279"/>
        <end position="300"/>
    </location>
</feature>
<evidence type="ECO:0000256" key="7">
    <source>
        <dbReference type="SAM" id="Phobius"/>
    </source>
</evidence>
<dbReference type="Proteomes" id="UP000176604">
    <property type="component" value="Unassembled WGS sequence"/>
</dbReference>
<evidence type="ECO:0000256" key="4">
    <source>
        <dbReference type="ARBA" id="ARBA00022692"/>
    </source>
</evidence>
<gene>
    <name evidence="9" type="ORF">A3J43_01705</name>
</gene>
<keyword evidence="3" id="KW-0808">Transferase</keyword>
<dbReference type="AlphaFoldDB" id="A0A1F7UM54"/>
<keyword evidence="4 7" id="KW-0812">Transmembrane</keyword>
<evidence type="ECO:0000313" key="10">
    <source>
        <dbReference type="Proteomes" id="UP000176604"/>
    </source>
</evidence>
<accession>A0A1F7UM54</accession>
<dbReference type="Pfam" id="PF02397">
    <property type="entry name" value="Bac_transf"/>
    <property type="match status" value="1"/>
</dbReference>